<feature type="modified residue" description="4-aspartylphosphate" evidence="7">
    <location>
        <position position="61"/>
    </location>
</feature>
<sequence>MLNVVICEDNSKQRKQIKDTIENSIVSNSLNLNIALCTDNPKNVLNYLQENKNNVGIYFLDIDLNSNINGLMLAKNIRKYDPNGYIIFITVHSELSYMTFEYKVEAMGFIPKDDILLLNNKVRDNLLIAYNKYNNKIENDDENKNDFIIIETAYHKINIKFENILFFETISSTHKIRVHTFKRQIEFYSSIKELKDKLNDDFYHSHRSYLVNIKNIKEIDKKRLLIRMKNDEECYVSIRRLKGLVQKWSI</sequence>
<keyword evidence="2" id="KW-0963">Cytoplasm</keyword>
<gene>
    <name evidence="10" type="primary">agrA</name>
    <name evidence="10" type="ORF">U732_586</name>
</gene>
<name>A0A0C1UC16_9CLOT</name>
<dbReference type="OrthoDB" id="9809318at2"/>
<dbReference type="SUPFAM" id="SSF52172">
    <property type="entry name" value="CheY-like"/>
    <property type="match status" value="1"/>
</dbReference>
<evidence type="ECO:0000259" key="8">
    <source>
        <dbReference type="PROSITE" id="PS50110"/>
    </source>
</evidence>
<evidence type="ECO:0000313" key="11">
    <source>
        <dbReference type="Proteomes" id="UP000031366"/>
    </source>
</evidence>
<comment type="function">
    <text evidence="5">May play the central regulatory role in sporulation. It may be an element of the effector pathway responsible for the activation of sporulation genes in response to nutritional stress. Spo0A may act in concert with spo0H (a sigma factor) to control the expression of some genes that are critical to the sporulation process.</text>
</comment>
<dbReference type="SMART" id="SM00850">
    <property type="entry name" value="LytTR"/>
    <property type="match status" value="1"/>
</dbReference>
<dbReference type="PANTHER" id="PTHR37299">
    <property type="entry name" value="TRANSCRIPTIONAL REGULATOR-RELATED"/>
    <property type="match status" value="1"/>
</dbReference>
<dbReference type="SMART" id="SM00448">
    <property type="entry name" value="REC"/>
    <property type="match status" value="1"/>
</dbReference>
<keyword evidence="11" id="KW-1185">Reference proteome</keyword>
<dbReference type="InterPro" id="IPR046947">
    <property type="entry name" value="LytR-like"/>
</dbReference>
<accession>A0A0C1UC16</accession>
<protein>
    <recommendedName>
        <fullName evidence="1">Stage 0 sporulation protein A homolog</fullName>
    </recommendedName>
</protein>
<proteinExistence type="predicted"/>
<evidence type="ECO:0000256" key="4">
    <source>
        <dbReference type="ARBA" id="ARBA00023159"/>
    </source>
</evidence>
<dbReference type="Pfam" id="PF00072">
    <property type="entry name" value="Response_reg"/>
    <property type="match status" value="1"/>
</dbReference>
<dbReference type="InterPro" id="IPR001789">
    <property type="entry name" value="Sig_transdc_resp-reg_receiver"/>
</dbReference>
<dbReference type="Proteomes" id="UP000031366">
    <property type="component" value="Unassembled WGS sequence"/>
</dbReference>
<evidence type="ECO:0000256" key="3">
    <source>
        <dbReference type="ARBA" id="ARBA00023012"/>
    </source>
</evidence>
<dbReference type="InterPro" id="IPR007492">
    <property type="entry name" value="LytTR_DNA-bd_dom"/>
</dbReference>
<keyword evidence="4" id="KW-0010">Activator</keyword>
<dbReference type="PROSITE" id="PS50930">
    <property type="entry name" value="HTH_LYTTR"/>
    <property type="match status" value="1"/>
</dbReference>
<dbReference type="AlphaFoldDB" id="A0A0C1UC16"/>
<evidence type="ECO:0000256" key="7">
    <source>
        <dbReference type="PROSITE-ProRule" id="PRU00169"/>
    </source>
</evidence>
<dbReference type="Gene3D" id="3.40.50.2300">
    <property type="match status" value="1"/>
</dbReference>
<dbReference type="RefSeq" id="WP_039636520.1">
    <property type="nucleotide sequence ID" value="NZ_AYSO01000020.1"/>
</dbReference>
<keyword evidence="7" id="KW-0597">Phosphoprotein</keyword>
<comment type="function">
    <text evidence="6">Required for high-level post-exponential phase expression of a series of secreted proteins.</text>
</comment>
<dbReference type="PROSITE" id="PS50110">
    <property type="entry name" value="RESPONSE_REGULATORY"/>
    <property type="match status" value="1"/>
</dbReference>
<dbReference type="STRING" id="29341.RSJ17_05730"/>
<dbReference type="InterPro" id="IPR011006">
    <property type="entry name" value="CheY-like_superfamily"/>
</dbReference>
<dbReference type="Pfam" id="PF04397">
    <property type="entry name" value="LytTR"/>
    <property type="match status" value="1"/>
</dbReference>
<dbReference type="Gene3D" id="2.40.50.1020">
    <property type="entry name" value="LytTr DNA-binding domain"/>
    <property type="match status" value="1"/>
</dbReference>
<feature type="domain" description="HTH LytTR-type" evidence="9">
    <location>
        <begin position="159"/>
        <end position="250"/>
    </location>
</feature>
<feature type="domain" description="Response regulatory" evidence="8">
    <location>
        <begin position="3"/>
        <end position="127"/>
    </location>
</feature>
<reference evidence="10 11" key="1">
    <citation type="journal article" date="2015" name="Infect. Genet. Evol.">
        <title>Genomic sequences of six botulinum neurotoxin-producing strains representing three clostridial species illustrate the mobility and diversity of botulinum neurotoxin genes.</title>
        <authorList>
            <person name="Smith T.J."/>
            <person name="Hill K.K."/>
            <person name="Xie G."/>
            <person name="Foley B.T."/>
            <person name="Williamson C.H."/>
            <person name="Foster J.T."/>
            <person name="Johnson S.L."/>
            <person name="Chertkov O."/>
            <person name="Teshima H."/>
            <person name="Gibbons H.S."/>
            <person name="Johnsky L.A."/>
            <person name="Karavis M.A."/>
            <person name="Smith L.A."/>
        </authorList>
    </citation>
    <scope>NUCLEOTIDE SEQUENCE [LARGE SCALE GENOMIC DNA]</scope>
    <source>
        <strain evidence="10 11">CDC 2741</strain>
    </source>
</reference>
<evidence type="ECO:0000259" key="9">
    <source>
        <dbReference type="PROSITE" id="PS50930"/>
    </source>
</evidence>
<comment type="caution">
    <text evidence="10">The sequence shown here is derived from an EMBL/GenBank/DDBJ whole genome shotgun (WGS) entry which is preliminary data.</text>
</comment>
<evidence type="ECO:0000313" key="10">
    <source>
        <dbReference type="EMBL" id="KIE45085.1"/>
    </source>
</evidence>
<dbReference type="GO" id="GO:0003677">
    <property type="term" value="F:DNA binding"/>
    <property type="evidence" value="ECO:0007669"/>
    <property type="project" value="InterPro"/>
</dbReference>
<dbReference type="PANTHER" id="PTHR37299:SF3">
    <property type="entry name" value="STAGE 0 SPORULATION PROTEIN A HOMOLOG"/>
    <property type="match status" value="1"/>
</dbReference>
<dbReference type="GO" id="GO:0000156">
    <property type="term" value="F:phosphorelay response regulator activity"/>
    <property type="evidence" value="ECO:0007669"/>
    <property type="project" value="InterPro"/>
</dbReference>
<evidence type="ECO:0000256" key="6">
    <source>
        <dbReference type="ARBA" id="ARBA00037164"/>
    </source>
</evidence>
<keyword evidence="3" id="KW-0902">Two-component regulatory system</keyword>
<evidence type="ECO:0000256" key="1">
    <source>
        <dbReference type="ARBA" id="ARBA00018672"/>
    </source>
</evidence>
<dbReference type="EMBL" id="AYSO01000020">
    <property type="protein sequence ID" value="KIE45085.1"/>
    <property type="molecule type" value="Genomic_DNA"/>
</dbReference>
<evidence type="ECO:0000256" key="2">
    <source>
        <dbReference type="ARBA" id="ARBA00022490"/>
    </source>
</evidence>
<evidence type="ECO:0000256" key="5">
    <source>
        <dbReference type="ARBA" id="ARBA00024867"/>
    </source>
</evidence>
<organism evidence="10 11">
    <name type="scientific">Clostridium argentinense CDC 2741</name>
    <dbReference type="NCBI Taxonomy" id="1418104"/>
    <lineage>
        <taxon>Bacteria</taxon>
        <taxon>Bacillati</taxon>
        <taxon>Bacillota</taxon>
        <taxon>Clostridia</taxon>
        <taxon>Eubacteriales</taxon>
        <taxon>Clostridiaceae</taxon>
        <taxon>Clostridium</taxon>
    </lineage>
</organism>